<dbReference type="Gene3D" id="3.90.70.10">
    <property type="entry name" value="Cysteine proteinases"/>
    <property type="match status" value="1"/>
</dbReference>
<reference evidence="4 5" key="1">
    <citation type="submission" date="2024-03" db="EMBL/GenBank/DDBJ databases">
        <title>The Acrasis kona genome and developmental transcriptomes reveal deep origins of eukaryotic multicellular pathways.</title>
        <authorList>
            <person name="Sheikh S."/>
            <person name="Fu C.-J."/>
            <person name="Brown M.W."/>
            <person name="Baldauf S.L."/>
        </authorList>
    </citation>
    <scope>NUCLEOTIDE SEQUENCE [LARGE SCALE GENOMIC DNA]</scope>
    <source>
        <strain evidence="4 5">ATCC MYA-3509</strain>
    </source>
</reference>
<dbReference type="InterPro" id="IPR013128">
    <property type="entry name" value="Peptidase_C1A"/>
</dbReference>
<evidence type="ECO:0000259" key="3">
    <source>
        <dbReference type="SMART" id="SM00645"/>
    </source>
</evidence>
<evidence type="ECO:0000256" key="1">
    <source>
        <dbReference type="ARBA" id="ARBA00008455"/>
    </source>
</evidence>
<dbReference type="SMART" id="SM00645">
    <property type="entry name" value="Pept_C1"/>
    <property type="match status" value="1"/>
</dbReference>
<feature type="domain" description="Peptidase C1A papain C-terminal" evidence="3">
    <location>
        <begin position="1"/>
        <end position="173"/>
    </location>
</feature>
<comment type="caution">
    <text evidence="4">The sequence shown here is derived from an EMBL/GenBank/DDBJ whole genome shotgun (WGS) entry which is preliminary data.</text>
</comment>
<gene>
    <name evidence="4" type="ORF">AKO1_014603</name>
</gene>
<dbReference type="Pfam" id="PF00112">
    <property type="entry name" value="Peptidase_C1"/>
    <property type="match status" value="1"/>
</dbReference>
<dbReference type="InterPro" id="IPR025661">
    <property type="entry name" value="Pept_asp_AS"/>
</dbReference>
<comment type="similarity">
    <text evidence="1">Belongs to the peptidase C1 family.</text>
</comment>
<dbReference type="Proteomes" id="UP001431209">
    <property type="component" value="Unassembled WGS sequence"/>
</dbReference>
<keyword evidence="2" id="KW-1015">Disulfide bond</keyword>
<dbReference type="PROSITE" id="PS00639">
    <property type="entry name" value="THIOL_PROTEASE_HIS"/>
    <property type="match status" value="1"/>
</dbReference>
<evidence type="ECO:0000256" key="2">
    <source>
        <dbReference type="ARBA" id="ARBA00023157"/>
    </source>
</evidence>
<dbReference type="PROSITE" id="PS00640">
    <property type="entry name" value="THIOL_PROTEASE_ASN"/>
    <property type="match status" value="1"/>
</dbReference>
<dbReference type="PANTHER" id="PTHR12411">
    <property type="entry name" value="CYSTEINE PROTEASE FAMILY C1-RELATED"/>
    <property type="match status" value="1"/>
</dbReference>
<protein>
    <submittedName>
        <fullName evidence="4">Cathepsin H</fullName>
    </submittedName>
</protein>
<accession>A0AAW2Z3I5</accession>
<name>A0AAW2Z3I5_9EUKA</name>
<dbReference type="InterPro" id="IPR000668">
    <property type="entry name" value="Peptidase_C1A_C"/>
</dbReference>
<dbReference type="EMBL" id="JAOPGA020000947">
    <property type="protein sequence ID" value="KAL0483306.1"/>
    <property type="molecule type" value="Genomic_DNA"/>
</dbReference>
<sequence>MHDLSEQQLVDCAGAFDNHGCSGGLPSHAFEYIHYQGGLQNETTYPYEAKDGKCRFNEKNVVVRTKGSFNITRGDEEGMLHALAEVGPVSIAYQVASDFRFYKKGIYNSVVCKSGPLDVNHAVLAVGYDTAEDGTPYWIVKNSWGTSFGLGGYFHIVRGKNMCGLAVCSSYPLIE</sequence>
<dbReference type="GO" id="GO:0006508">
    <property type="term" value="P:proteolysis"/>
    <property type="evidence" value="ECO:0007669"/>
    <property type="project" value="InterPro"/>
</dbReference>
<dbReference type="AlphaFoldDB" id="A0AAW2Z3I5"/>
<dbReference type="InterPro" id="IPR025660">
    <property type="entry name" value="Pept_his_AS"/>
</dbReference>
<dbReference type="CDD" id="cd02248">
    <property type="entry name" value="Peptidase_C1A"/>
    <property type="match status" value="1"/>
</dbReference>
<dbReference type="InterPro" id="IPR038765">
    <property type="entry name" value="Papain-like_cys_pep_sf"/>
</dbReference>
<evidence type="ECO:0000313" key="5">
    <source>
        <dbReference type="Proteomes" id="UP001431209"/>
    </source>
</evidence>
<keyword evidence="5" id="KW-1185">Reference proteome</keyword>
<dbReference type="GO" id="GO:0008234">
    <property type="term" value="F:cysteine-type peptidase activity"/>
    <property type="evidence" value="ECO:0007669"/>
    <property type="project" value="InterPro"/>
</dbReference>
<evidence type="ECO:0000313" key="4">
    <source>
        <dbReference type="EMBL" id="KAL0483306.1"/>
    </source>
</evidence>
<dbReference type="SUPFAM" id="SSF54001">
    <property type="entry name" value="Cysteine proteinases"/>
    <property type="match status" value="1"/>
</dbReference>
<organism evidence="4 5">
    <name type="scientific">Acrasis kona</name>
    <dbReference type="NCBI Taxonomy" id="1008807"/>
    <lineage>
        <taxon>Eukaryota</taxon>
        <taxon>Discoba</taxon>
        <taxon>Heterolobosea</taxon>
        <taxon>Tetramitia</taxon>
        <taxon>Eutetramitia</taxon>
        <taxon>Acrasidae</taxon>
        <taxon>Acrasis</taxon>
    </lineage>
</organism>
<proteinExistence type="inferred from homology"/>
<dbReference type="InterPro" id="IPR039417">
    <property type="entry name" value="Peptidase_C1A_papain-like"/>
</dbReference>